<organism evidence="1 2">
    <name type="scientific">Cichorium intybus</name>
    <name type="common">Chicory</name>
    <dbReference type="NCBI Taxonomy" id="13427"/>
    <lineage>
        <taxon>Eukaryota</taxon>
        <taxon>Viridiplantae</taxon>
        <taxon>Streptophyta</taxon>
        <taxon>Embryophyta</taxon>
        <taxon>Tracheophyta</taxon>
        <taxon>Spermatophyta</taxon>
        <taxon>Magnoliopsida</taxon>
        <taxon>eudicotyledons</taxon>
        <taxon>Gunneridae</taxon>
        <taxon>Pentapetalae</taxon>
        <taxon>asterids</taxon>
        <taxon>campanulids</taxon>
        <taxon>Asterales</taxon>
        <taxon>Asteraceae</taxon>
        <taxon>Cichorioideae</taxon>
        <taxon>Cichorieae</taxon>
        <taxon>Cichoriinae</taxon>
        <taxon>Cichorium</taxon>
    </lineage>
</organism>
<sequence length="145" mass="15910">MEVQGSEFRSTWNTSGCGMVARANGAHRLHDYVSNLEAINTYLFHIGFEGVPLNQFGLMRYLTIVKVLSKWGIAFMLHGMGLIGLDRNFSQSIIYAKVFEADYVCWSLGTPVVQAVKMIGGGSSINIEMDDGGYEMGVSEIESAS</sequence>
<evidence type="ECO:0000313" key="1">
    <source>
        <dbReference type="EMBL" id="KAI3788426.1"/>
    </source>
</evidence>
<gene>
    <name evidence="1" type="ORF">L2E82_01194</name>
</gene>
<protein>
    <submittedName>
        <fullName evidence="1">Uncharacterized protein</fullName>
    </submittedName>
</protein>
<name>A0ACB9GZG8_CICIN</name>
<proteinExistence type="predicted"/>
<comment type="caution">
    <text evidence="1">The sequence shown here is derived from an EMBL/GenBank/DDBJ whole genome shotgun (WGS) entry which is preliminary data.</text>
</comment>
<dbReference type="EMBL" id="CM042009">
    <property type="protein sequence ID" value="KAI3788426.1"/>
    <property type="molecule type" value="Genomic_DNA"/>
</dbReference>
<reference evidence="2" key="1">
    <citation type="journal article" date="2022" name="Mol. Ecol. Resour.">
        <title>The genomes of chicory, endive, great burdock and yacon provide insights into Asteraceae palaeo-polyploidization history and plant inulin production.</title>
        <authorList>
            <person name="Fan W."/>
            <person name="Wang S."/>
            <person name="Wang H."/>
            <person name="Wang A."/>
            <person name="Jiang F."/>
            <person name="Liu H."/>
            <person name="Zhao H."/>
            <person name="Xu D."/>
            <person name="Zhang Y."/>
        </authorList>
    </citation>
    <scope>NUCLEOTIDE SEQUENCE [LARGE SCALE GENOMIC DNA]</scope>
    <source>
        <strain evidence="2">cv. Punajuju</strain>
    </source>
</reference>
<keyword evidence="2" id="KW-1185">Reference proteome</keyword>
<accession>A0ACB9GZG8</accession>
<reference evidence="1 2" key="2">
    <citation type="journal article" date="2022" name="Mol. Ecol. Resour.">
        <title>The genomes of chicory, endive, great burdock and yacon provide insights into Asteraceae paleo-polyploidization history and plant inulin production.</title>
        <authorList>
            <person name="Fan W."/>
            <person name="Wang S."/>
            <person name="Wang H."/>
            <person name="Wang A."/>
            <person name="Jiang F."/>
            <person name="Liu H."/>
            <person name="Zhao H."/>
            <person name="Xu D."/>
            <person name="Zhang Y."/>
        </authorList>
    </citation>
    <scope>NUCLEOTIDE SEQUENCE [LARGE SCALE GENOMIC DNA]</scope>
    <source>
        <strain evidence="2">cv. Punajuju</strain>
        <tissue evidence="1">Leaves</tissue>
    </source>
</reference>
<evidence type="ECO:0000313" key="2">
    <source>
        <dbReference type="Proteomes" id="UP001055811"/>
    </source>
</evidence>
<dbReference type="Proteomes" id="UP001055811">
    <property type="component" value="Linkage Group LG01"/>
</dbReference>